<dbReference type="InterPro" id="IPR013155">
    <property type="entry name" value="M/V/L/I-tRNA-synth_anticd-bd"/>
</dbReference>
<evidence type="ECO:0000256" key="2">
    <source>
        <dbReference type="ARBA" id="ARBA00013169"/>
    </source>
</evidence>
<name>A0A2R7Y9E2_9CREN</name>
<proteinExistence type="inferred from homology"/>
<dbReference type="NCBIfam" id="NF009687">
    <property type="entry name" value="PRK13208.1"/>
    <property type="match status" value="1"/>
</dbReference>
<evidence type="ECO:0000256" key="13">
    <source>
        <dbReference type="ARBA" id="ARBA00061452"/>
    </source>
</evidence>
<dbReference type="Gene3D" id="3.40.50.620">
    <property type="entry name" value="HUPs"/>
    <property type="match status" value="2"/>
</dbReference>
<dbReference type="GO" id="GO:0006438">
    <property type="term" value="P:valyl-tRNA aminoacylation"/>
    <property type="evidence" value="ECO:0007669"/>
    <property type="project" value="InterPro"/>
</dbReference>
<feature type="domain" description="Rubredoxin-like" evidence="14">
    <location>
        <begin position="419"/>
        <end position="464"/>
    </location>
</feature>
<dbReference type="SUPFAM" id="SSF50677">
    <property type="entry name" value="ValRS/IleRS/LeuRS editing domain"/>
    <property type="match status" value="1"/>
</dbReference>
<evidence type="ECO:0000313" key="16">
    <source>
        <dbReference type="Proteomes" id="UP000244093"/>
    </source>
</evidence>
<sequence>MGLEPRIKVKRWDAKLEESLLGLWEAEGLYKESIDFINDDKYVVIDTPPPYPSGEWGVAQAGHYAQIDMVARALRLLGYKVLVPFYADRNGLPGEVVVEKKYGVSAHEIAKDPEGRKKFLEMVSKVLDEYEANLVKVWRRLGCLFDYWRDGTDSPKYRRITQATFIDMWNKGLIYESVRPVMWCPRCKTTLAEAEVEFLEEEGRLYYIKFKVVETGEDIVIATTRPELLNACKAVIYHPNDERYNRRLAGKHAVIPLYGGVVPILPSTYANPEFGTGLAMMCSYGDTRDIWFFKEQGLTPKILINPDGTMNDEAGFLKGLPVKEARKTIAEKLNEAGLLLKVESLTHQVPSCWRCKTPIEYIHMKEFFLKQLDFKDEILKVGNAMLFKPPEHKVKFDVWVTSLGMDWPISRTRYYGTEVPVWRCKRCGHIILGRYGEYVRPWVDPPPVEKCPKCGAPKDELEGEKRTFDTWFDSSISVLYVTNWLENREASLKALDHALRPQGYDIIRTWLYYSTLRVWLLTGKPPFKWVRITGMGLDPKGRAMHKSLGNVIYPMPYVEKYGADAFRYWAAIAGRLGSDYRWSEDVVRAGQAFATKLVNIGRFISFFDEPQLNEVKLREIDKAMIKYAVTVAKRVIKSYEDLDVFDPINDLYRLVWDVFASNYLEAVKQRAYGLEDLNQEEVLGARYTLHRVFKLALKLLHPIMPFVTDYIWREMYSSKGLGREVITQEELTDLGGDEKLINALIQVNSAVWKYKKENNISFSEPLEGVLYLPNEYEAISEDLKALHRIRKIAFGKPPENMKQVTLAEGIYLVFEWMLK</sequence>
<dbReference type="InterPro" id="IPR009080">
    <property type="entry name" value="tRNAsynth_Ia_anticodon-bd"/>
</dbReference>
<evidence type="ECO:0000256" key="8">
    <source>
        <dbReference type="ARBA" id="ARBA00023146"/>
    </source>
</evidence>
<keyword evidence="7" id="KW-0648">Protein biosynthesis</keyword>
<dbReference type="InterPro" id="IPR002303">
    <property type="entry name" value="Valyl-tRNA_ligase"/>
</dbReference>
<comment type="function">
    <text evidence="12">Catalyzes the attachment of valine to tRNA(Val). As ValRS can inadvertently accommodate and process structurally similar amino acids such as threonine, to avoid such errors, it has a 'posttransfer' editing activity that hydrolyzes mischarged Thr-tRNA(Val) in a tRNA-dependent manner.</text>
</comment>
<protein>
    <recommendedName>
        <fullName evidence="9">Valine--tRNA ligase</fullName>
        <ecNumber evidence="2">6.1.1.9</ecNumber>
    </recommendedName>
    <alternativeName>
        <fullName evidence="10">Valyl-tRNA synthetase</fullName>
    </alternativeName>
</protein>
<dbReference type="InterPro" id="IPR009008">
    <property type="entry name" value="Val/Leu/Ile-tRNA-synth_edit"/>
</dbReference>
<dbReference type="InterPro" id="IPR014729">
    <property type="entry name" value="Rossmann-like_a/b/a_fold"/>
</dbReference>
<dbReference type="InterPro" id="IPR002300">
    <property type="entry name" value="aa-tRNA-synth_Ia"/>
</dbReference>
<evidence type="ECO:0000256" key="4">
    <source>
        <dbReference type="ARBA" id="ARBA00022598"/>
    </source>
</evidence>
<dbReference type="GO" id="GO:0005829">
    <property type="term" value="C:cytosol"/>
    <property type="evidence" value="ECO:0007669"/>
    <property type="project" value="TreeGrafter"/>
</dbReference>
<dbReference type="PROSITE" id="PS50903">
    <property type="entry name" value="RUBREDOXIN_LIKE"/>
    <property type="match status" value="1"/>
</dbReference>
<evidence type="ECO:0000256" key="3">
    <source>
        <dbReference type="ARBA" id="ARBA00022490"/>
    </source>
</evidence>
<evidence type="ECO:0000256" key="11">
    <source>
        <dbReference type="ARBA" id="ARBA00047552"/>
    </source>
</evidence>
<comment type="similarity">
    <text evidence="13">Belongs to the class-I aminoacyl-tRNA synthetase family. ValS type 2 subfamily.</text>
</comment>
<dbReference type="EC" id="6.1.1.9" evidence="2"/>
<dbReference type="GO" id="GO:0004832">
    <property type="term" value="F:valine-tRNA ligase activity"/>
    <property type="evidence" value="ECO:0007669"/>
    <property type="project" value="UniProtKB-EC"/>
</dbReference>
<organism evidence="15 16">
    <name type="scientific">Zestosphaera tikiterensis</name>
    <dbReference type="NCBI Taxonomy" id="1973259"/>
    <lineage>
        <taxon>Archaea</taxon>
        <taxon>Thermoproteota</taxon>
        <taxon>Thermoprotei</taxon>
        <taxon>Desulfurococcales</taxon>
        <taxon>Desulfurococcaceae</taxon>
        <taxon>Zestosphaera</taxon>
    </lineage>
</organism>
<evidence type="ECO:0000313" key="15">
    <source>
        <dbReference type="EMBL" id="PUA33939.1"/>
    </source>
</evidence>
<keyword evidence="3" id="KW-0963">Cytoplasm</keyword>
<evidence type="ECO:0000256" key="6">
    <source>
        <dbReference type="ARBA" id="ARBA00022840"/>
    </source>
</evidence>
<dbReference type="PANTHER" id="PTHR11946:SF93">
    <property type="entry name" value="VALINE--TRNA LIGASE, CHLOROPLASTIC_MITOCHONDRIAL 2"/>
    <property type="match status" value="1"/>
</dbReference>
<evidence type="ECO:0000259" key="14">
    <source>
        <dbReference type="PROSITE" id="PS50903"/>
    </source>
</evidence>
<dbReference type="Proteomes" id="UP000244093">
    <property type="component" value="Unassembled WGS sequence"/>
</dbReference>
<dbReference type="EMBL" id="NBVN01000001">
    <property type="protein sequence ID" value="PUA33939.1"/>
    <property type="molecule type" value="Genomic_DNA"/>
</dbReference>
<dbReference type="InterPro" id="IPR024934">
    <property type="entry name" value="Rubredoxin-like_dom"/>
</dbReference>
<evidence type="ECO:0000256" key="10">
    <source>
        <dbReference type="ARBA" id="ARBA00029936"/>
    </source>
</evidence>
<dbReference type="Pfam" id="PF00133">
    <property type="entry name" value="tRNA-synt_1"/>
    <property type="match status" value="1"/>
</dbReference>
<dbReference type="Pfam" id="PF08264">
    <property type="entry name" value="Anticodon_1"/>
    <property type="match status" value="1"/>
</dbReference>
<evidence type="ECO:0000256" key="7">
    <source>
        <dbReference type="ARBA" id="ARBA00022917"/>
    </source>
</evidence>
<keyword evidence="6" id="KW-0067">ATP-binding</keyword>
<gene>
    <name evidence="15" type="ORF">B7O98_00530</name>
</gene>
<keyword evidence="8" id="KW-0030">Aminoacyl-tRNA synthetase</keyword>
<evidence type="ECO:0000256" key="9">
    <source>
        <dbReference type="ARBA" id="ARBA00024407"/>
    </source>
</evidence>
<comment type="caution">
    <text evidence="15">The sequence shown here is derived from an EMBL/GenBank/DDBJ whole genome shotgun (WGS) entry which is preliminary data.</text>
</comment>
<dbReference type="SUPFAM" id="SSF47323">
    <property type="entry name" value="Anticodon-binding domain of a subclass of class I aminoacyl-tRNA synthetases"/>
    <property type="match status" value="1"/>
</dbReference>
<dbReference type="Gene3D" id="1.10.730.10">
    <property type="entry name" value="Isoleucyl-tRNA Synthetase, Domain 1"/>
    <property type="match status" value="1"/>
</dbReference>
<evidence type="ECO:0000256" key="1">
    <source>
        <dbReference type="ARBA" id="ARBA00004496"/>
    </source>
</evidence>
<dbReference type="InterPro" id="IPR033705">
    <property type="entry name" value="Anticodon_Ia_Val"/>
</dbReference>
<reference evidence="15 16" key="1">
    <citation type="journal article" date="2018" name="Syst. Appl. Microbiol.">
        <title>A new symbiotic nanoarchaeote (Candidatus Nanoclepta minutus) and its host (Zestosphaera tikiterensis gen. nov., sp. nov.) from a New Zealand hot spring.</title>
        <authorList>
            <person name="St John E."/>
            <person name="Liu Y."/>
            <person name="Podar M."/>
            <person name="Stott M.B."/>
            <person name="Meneghin J."/>
            <person name="Chen Z."/>
            <person name="Lagutin K."/>
            <person name="Mitchell K."/>
            <person name="Reysenbach A.L."/>
        </authorList>
    </citation>
    <scope>NUCLEOTIDE SEQUENCE [LARGE SCALE GENOMIC DNA]</scope>
    <source>
        <strain evidence="15">NZ3</strain>
    </source>
</reference>
<dbReference type="GO" id="GO:0005524">
    <property type="term" value="F:ATP binding"/>
    <property type="evidence" value="ECO:0007669"/>
    <property type="project" value="UniProtKB-KW"/>
</dbReference>
<dbReference type="CDD" id="cd07962">
    <property type="entry name" value="Anticodon_Ia_Val"/>
    <property type="match status" value="1"/>
</dbReference>
<comment type="catalytic activity">
    <reaction evidence="11">
        <text>tRNA(Val) + L-valine + ATP = L-valyl-tRNA(Val) + AMP + diphosphate</text>
        <dbReference type="Rhea" id="RHEA:10704"/>
        <dbReference type="Rhea" id="RHEA-COMP:9672"/>
        <dbReference type="Rhea" id="RHEA-COMP:9708"/>
        <dbReference type="ChEBI" id="CHEBI:30616"/>
        <dbReference type="ChEBI" id="CHEBI:33019"/>
        <dbReference type="ChEBI" id="CHEBI:57762"/>
        <dbReference type="ChEBI" id="CHEBI:78442"/>
        <dbReference type="ChEBI" id="CHEBI:78537"/>
        <dbReference type="ChEBI" id="CHEBI:456215"/>
        <dbReference type="EC" id="6.1.1.9"/>
    </reaction>
</comment>
<dbReference type="GO" id="GO:0002161">
    <property type="term" value="F:aminoacyl-tRNA deacylase activity"/>
    <property type="evidence" value="ECO:0007669"/>
    <property type="project" value="InterPro"/>
</dbReference>
<dbReference type="AlphaFoldDB" id="A0A2R7Y9E2"/>
<keyword evidence="5" id="KW-0547">Nucleotide-binding</keyword>
<dbReference type="SUPFAM" id="SSF52374">
    <property type="entry name" value="Nucleotidylyl transferase"/>
    <property type="match status" value="1"/>
</dbReference>
<dbReference type="GO" id="GO:0005506">
    <property type="term" value="F:iron ion binding"/>
    <property type="evidence" value="ECO:0007669"/>
    <property type="project" value="InterPro"/>
</dbReference>
<dbReference type="PANTHER" id="PTHR11946">
    <property type="entry name" value="VALYL-TRNA SYNTHETASES"/>
    <property type="match status" value="1"/>
</dbReference>
<evidence type="ECO:0000256" key="12">
    <source>
        <dbReference type="ARBA" id="ARBA00055630"/>
    </source>
</evidence>
<accession>A0A2R7Y9E2</accession>
<comment type="subcellular location">
    <subcellularLocation>
        <location evidence="1">Cytoplasm</location>
    </subcellularLocation>
</comment>
<dbReference type="PRINTS" id="PR00986">
    <property type="entry name" value="TRNASYNTHVAL"/>
</dbReference>
<dbReference type="FunFam" id="3.40.50.620:FF:000192">
    <property type="entry name" value="Valine--tRNA ligase"/>
    <property type="match status" value="1"/>
</dbReference>
<evidence type="ECO:0000256" key="5">
    <source>
        <dbReference type="ARBA" id="ARBA00022741"/>
    </source>
</evidence>
<keyword evidence="4 15" id="KW-0436">Ligase</keyword>